<name>A0A2B7XWZ9_POLH7</name>
<comment type="caution">
    <text evidence="3">The sequence shown here is derived from an EMBL/GenBank/DDBJ whole genome shotgun (WGS) entry which is preliminary data.</text>
</comment>
<dbReference type="STRING" id="1447883.A0A2B7XWZ9"/>
<accession>A0A2B7XWZ9</accession>
<evidence type="ECO:0000313" key="3">
    <source>
        <dbReference type="EMBL" id="PGH13017.1"/>
    </source>
</evidence>
<keyword evidence="2" id="KW-0560">Oxidoreductase</keyword>
<dbReference type="EMBL" id="PDNA01000109">
    <property type="protein sequence ID" value="PGH13017.1"/>
    <property type="molecule type" value="Genomic_DNA"/>
</dbReference>
<evidence type="ECO:0008006" key="5">
    <source>
        <dbReference type="Google" id="ProtNLM"/>
    </source>
</evidence>
<sequence>MAAQPKKLDFETVWFATARDVSSLSYLPDGPTVLKLRLDVTSENAITTSLSTTVEKFGQIDVVINNARYGHLGDIEGIPEADARYQLETNFWGPVHITREAVRIFREVNLQG</sequence>
<dbReference type="OrthoDB" id="1274115at2759"/>
<reference evidence="3 4" key="1">
    <citation type="submission" date="2017-10" db="EMBL/GenBank/DDBJ databases">
        <title>Comparative genomics in systemic dimorphic fungi from Ajellomycetaceae.</title>
        <authorList>
            <person name="Munoz J.F."/>
            <person name="Mcewen J.G."/>
            <person name="Clay O.K."/>
            <person name="Cuomo C.A."/>
        </authorList>
    </citation>
    <scope>NUCLEOTIDE SEQUENCE [LARGE SCALE GENOMIC DNA]</scope>
    <source>
        <strain evidence="3 4">UAMH7299</strain>
    </source>
</reference>
<organism evidence="3 4">
    <name type="scientific">Polytolypa hystricis (strain UAMH7299)</name>
    <dbReference type="NCBI Taxonomy" id="1447883"/>
    <lineage>
        <taxon>Eukaryota</taxon>
        <taxon>Fungi</taxon>
        <taxon>Dikarya</taxon>
        <taxon>Ascomycota</taxon>
        <taxon>Pezizomycotina</taxon>
        <taxon>Eurotiomycetes</taxon>
        <taxon>Eurotiomycetidae</taxon>
        <taxon>Onygenales</taxon>
        <taxon>Onygenales incertae sedis</taxon>
        <taxon>Polytolypa</taxon>
    </lineage>
</organism>
<keyword evidence="4" id="KW-1185">Reference proteome</keyword>
<protein>
    <recommendedName>
        <fullName evidence="5">Ketoreductase (KR) domain-containing protein</fullName>
    </recommendedName>
</protein>
<evidence type="ECO:0000256" key="1">
    <source>
        <dbReference type="ARBA" id="ARBA00006484"/>
    </source>
</evidence>
<evidence type="ECO:0000313" key="4">
    <source>
        <dbReference type="Proteomes" id="UP000224634"/>
    </source>
</evidence>
<dbReference type="GO" id="GO:0016491">
    <property type="term" value="F:oxidoreductase activity"/>
    <property type="evidence" value="ECO:0007669"/>
    <property type="project" value="UniProtKB-KW"/>
</dbReference>
<dbReference type="InterPro" id="IPR051911">
    <property type="entry name" value="SDR_oxidoreductase"/>
</dbReference>
<dbReference type="Pfam" id="PF00106">
    <property type="entry name" value="adh_short"/>
    <property type="match status" value="1"/>
</dbReference>
<dbReference type="InterPro" id="IPR002347">
    <property type="entry name" value="SDR_fam"/>
</dbReference>
<evidence type="ECO:0000256" key="2">
    <source>
        <dbReference type="ARBA" id="ARBA00023002"/>
    </source>
</evidence>
<dbReference type="PANTHER" id="PTHR43976:SF16">
    <property type="entry name" value="SHORT-CHAIN DEHYDROGENASE_REDUCTASE FAMILY PROTEIN"/>
    <property type="match status" value="1"/>
</dbReference>
<dbReference type="InterPro" id="IPR036291">
    <property type="entry name" value="NAD(P)-bd_dom_sf"/>
</dbReference>
<dbReference type="PANTHER" id="PTHR43976">
    <property type="entry name" value="SHORT CHAIN DEHYDROGENASE"/>
    <property type="match status" value="1"/>
</dbReference>
<dbReference type="SUPFAM" id="SSF51735">
    <property type="entry name" value="NAD(P)-binding Rossmann-fold domains"/>
    <property type="match status" value="1"/>
</dbReference>
<dbReference type="Proteomes" id="UP000224634">
    <property type="component" value="Unassembled WGS sequence"/>
</dbReference>
<gene>
    <name evidence="3" type="ORF">AJ80_06501</name>
</gene>
<dbReference type="AlphaFoldDB" id="A0A2B7XWZ9"/>
<comment type="similarity">
    <text evidence="1">Belongs to the short-chain dehydrogenases/reductases (SDR) family.</text>
</comment>
<dbReference type="Gene3D" id="3.40.50.720">
    <property type="entry name" value="NAD(P)-binding Rossmann-like Domain"/>
    <property type="match status" value="1"/>
</dbReference>
<proteinExistence type="inferred from homology"/>